<gene>
    <name evidence="2" type="ORF">SAMN04488579_102111</name>
</gene>
<evidence type="ECO:0000313" key="2">
    <source>
        <dbReference type="EMBL" id="SDX42311.1"/>
    </source>
</evidence>
<accession>A0A1H3BKQ8</accession>
<name>A0A1H3BKQ8_EUBBA</name>
<protein>
    <submittedName>
        <fullName evidence="2">Uncharacterized protein</fullName>
    </submittedName>
</protein>
<keyword evidence="3" id="KW-1185">Reference proteome</keyword>
<dbReference type="RefSeq" id="WP_090242839.1">
    <property type="nucleotide sequence ID" value="NZ_FNOU01000002.1"/>
</dbReference>
<reference evidence="3" key="1">
    <citation type="submission" date="2016-10" db="EMBL/GenBank/DDBJ databases">
        <authorList>
            <person name="Varghese N."/>
            <person name="Submissions S."/>
        </authorList>
    </citation>
    <scope>NUCLEOTIDE SEQUENCE [LARGE SCALE GENOMIC DNA]</scope>
    <source>
        <strain evidence="3">VPI 5359</strain>
    </source>
</reference>
<proteinExistence type="predicted"/>
<evidence type="ECO:0000256" key="1">
    <source>
        <dbReference type="SAM" id="MobiDB-lite"/>
    </source>
</evidence>
<feature type="region of interest" description="Disordered" evidence="1">
    <location>
        <begin position="293"/>
        <end position="314"/>
    </location>
</feature>
<evidence type="ECO:0000313" key="3">
    <source>
        <dbReference type="Proteomes" id="UP000199652"/>
    </source>
</evidence>
<dbReference type="AlphaFoldDB" id="A0A1H3BKQ8"/>
<dbReference type="EMBL" id="FNOU01000002">
    <property type="protein sequence ID" value="SDX42311.1"/>
    <property type="molecule type" value="Genomic_DNA"/>
</dbReference>
<organism evidence="2 3">
    <name type="scientific">Eubacterium barkeri</name>
    <name type="common">Clostridium barkeri</name>
    <dbReference type="NCBI Taxonomy" id="1528"/>
    <lineage>
        <taxon>Bacteria</taxon>
        <taxon>Bacillati</taxon>
        <taxon>Bacillota</taxon>
        <taxon>Clostridia</taxon>
        <taxon>Eubacteriales</taxon>
        <taxon>Eubacteriaceae</taxon>
        <taxon>Eubacterium</taxon>
    </lineage>
</organism>
<dbReference type="Proteomes" id="UP000199652">
    <property type="component" value="Unassembled WGS sequence"/>
</dbReference>
<dbReference type="OrthoDB" id="10014608at2"/>
<dbReference type="STRING" id="1528.SAMN04488579_102111"/>
<sequence length="314" mass="33981">MELIDSGPYINVRKRTICGLSEMREIVVEGDNLSQMITFTMPDDFDGEDVLQKNVWVKYINADNFGDKVAAEEKRRDTVTEEIIGEDGEVLFRPGDKVVRFGWVVDSQVTQKAGKVQIAVEITGLNYKWSTMPATLTVEETVDISDTIMVPEIKWLEAYEKQLEYLVDVYRQQLRLDYLGYIAAIGEKCAGCRITEDGIVTGSFPAAATAAMPMMATFSLSADGDGESMEADATGTLPDIATIVGTGASSMVNRNEAYVAAMEGILTAENQMTGTYPDAATVSAAVEAALVSSGTAKTEAATADPTSEENPTEE</sequence>